<dbReference type="OrthoDB" id="9785345at2"/>
<protein>
    <submittedName>
        <fullName evidence="3">Cell wall hydrolase</fullName>
    </submittedName>
</protein>
<evidence type="ECO:0000313" key="3">
    <source>
        <dbReference type="EMBL" id="PQV58974.1"/>
    </source>
</evidence>
<dbReference type="RefSeq" id="WP_105513189.1">
    <property type="nucleotide sequence ID" value="NZ_PVEP01000001.1"/>
</dbReference>
<evidence type="ECO:0000313" key="4">
    <source>
        <dbReference type="Proteomes" id="UP000238338"/>
    </source>
</evidence>
<dbReference type="EMBL" id="PVEP01000001">
    <property type="protein sequence ID" value="PQV58974.1"/>
    <property type="molecule type" value="Genomic_DNA"/>
</dbReference>
<dbReference type="AlphaFoldDB" id="A0A2S8SDU3"/>
<accession>A0A2S8SDU3</accession>
<dbReference type="InterPro" id="IPR011105">
    <property type="entry name" value="Cell_wall_hydrolase_SleB"/>
</dbReference>
<evidence type="ECO:0000256" key="1">
    <source>
        <dbReference type="SAM" id="SignalP"/>
    </source>
</evidence>
<gene>
    <name evidence="3" type="ORF">LX70_00794</name>
</gene>
<dbReference type="GO" id="GO:0016787">
    <property type="term" value="F:hydrolase activity"/>
    <property type="evidence" value="ECO:0007669"/>
    <property type="project" value="UniProtKB-KW"/>
</dbReference>
<dbReference type="Proteomes" id="UP000238338">
    <property type="component" value="Unassembled WGS sequence"/>
</dbReference>
<keyword evidence="1" id="KW-0732">Signal</keyword>
<evidence type="ECO:0000259" key="2">
    <source>
        <dbReference type="Pfam" id="PF07486"/>
    </source>
</evidence>
<feature type="signal peptide" evidence="1">
    <location>
        <begin position="1"/>
        <end position="23"/>
    </location>
</feature>
<dbReference type="Gene3D" id="1.10.10.2520">
    <property type="entry name" value="Cell wall hydrolase SleB, domain 1"/>
    <property type="match status" value="1"/>
</dbReference>
<proteinExistence type="predicted"/>
<comment type="caution">
    <text evidence="3">The sequence shown here is derived from an EMBL/GenBank/DDBJ whole genome shotgun (WGS) entry which is preliminary data.</text>
</comment>
<reference evidence="3 4" key="1">
    <citation type="submission" date="2018-02" db="EMBL/GenBank/DDBJ databases">
        <title>Genomic Encyclopedia of Archaeal and Bacterial Type Strains, Phase II (KMG-II): from individual species to whole genera.</title>
        <authorList>
            <person name="Goeker M."/>
        </authorList>
    </citation>
    <scope>NUCLEOTIDE SEQUENCE [LARGE SCALE GENOMIC DNA]</scope>
    <source>
        <strain evidence="3 4">DSM 18921</strain>
    </source>
</reference>
<feature type="chain" id="PRO_5015491289" evidence="1">
    <location>
        <begin position="24"/>
        <end position="228"/>
    </location>
</feature>
<keyword evidence="3" id="KW-0378">Hydrolase</keyword>
<dbReference type="Pfam" id="PF07486">
    <property type="entry name" value="Hydrolase_2"/>
    <property type="match status" value="1"/>
</dbReference>
<name>A0A2S8SDU3_9RHOB</name>
<keyword evidence="4" id="KW-1185">Reference proteome</keyword>
<sequence length="228" mass="23997">MSVLKCWTGAAFAVLALAGGVHADMTVSQSNDPTAAIGVGITDLLGQEKNALGLVSSARMQALVTPPALKKKAGKAGAAISYDDAWLAAQPAAKGGEQFQCLAQALYFEARGEGIVGQAAVGEVILNRVESATFPSTICGVVNQSNGRGCQFSYTCDGRADRIHEPAAWSEAGKIARALMDGAPRSLTDGATYFHTPAVKPAWSRRFERTARIGRHIFYRAPIKSAMN</sequence>
<dbReference type="InterPro" id="IPR042047">
    <property type="entry name" value="SleB_dom1"/>
</dbReference>
<feature type="domain" description="Cell wall hydrolase SleB" evidence="2">
    <location>
        <begin position="112"/>
        <end position="219"/>
    </location>
</feature>
<organism evidence="3 4">
    <name type="scientific">Albidovulum denitrificans</name>
    <dbReference type="NCBI Taxonomy" id="404881"/>
    <lineage>
        <taxon>Bacteria</taxon>
        <taxon>Pseudomonadati</taxon>
        <taxon>Pseudomonadota</taxon>
        <taxon>Alphaproteobacteria</taxon>
        <taxon>Rhodobacterales</taxon>
        <taxon>Paracoccaceae</taxon>
        <taxon>Albidovulum</taxon>
    </lineage>
</organism>